<evidence type="ECO:0000259" key="6">
    <source>
        <dbReference type="Pfam" id="PF08640"/>
    </source>
</evidence>
<organism evidence="7 8">
    <name type="scientific">Phlyctema vagabunda</name>
    <dbReference type="NCBI Taxonomy" id="108571"/>
    <lineage>
        <taxon>Eukaryota</taxon>
        <taxon>Fungi</taxon>
        <taxon>Dikarya</taxon>
        <taxon>Ascomycota</taxon>
        <taxon>Pezizomycotina</taxon>
        <taxon>Leotiomycetes</taxon>
        <taxon>Helotiales</taxon>
        <taxon>Dermateaceae</taxon>
        <taxon>Phlyctema</taxon>
    </lineage>
</organism>
<comment type="similarity">
    <text evidence="2">Belongs to the UTP6 family.</text>
</comment>
<evidence type="ECO:0000256" key="4">
    <source>
        <dbReference type="ARBA" id="ARBA00022737"/>
    </source>
</evidence>
<dbReference type="SUPFAM" id="SSF48452">
    <property type="entry name" value="TPR-like"/>
    <property type="match status" value="1"/>
</dbReference>
<proteinExistence type="inferred from homology"/>
<dbReference type="Gene3D" id="1.25.40.10">
    <property type="entry name" value="Tetratricopeptide repeat domain"/>
    <property type="match status" value="1"/>
</dbReference>
<dbReference type="InterPro" id="IPR011990">
    <property type="entry name" value="TPR-like_helical_dom_sf"/>
</dbReference>
<dbReference type="PANTHER" id="PTHR23271:SF1">
    <property type="entry name" value="U3 SMALL NUCLEOLAR RNA-ASSOCIATED PROTEIN 6 HOMOLOG"/>
    <property type="match status" value="1"/>
</dbReference>
<accession>A0ABR4PSM8</accession>
<dbReference type="InterPro" id="IPR055347">
    <property type="entry name" value="UTP6_N"/>
</dbReference>
<reference evidence="7 8" key="1">
    <citation type="submission" date="2024-06" db="EMBL/GenBank/DDBJ databases">
        <title>Complete genome of Phlyctema vagabunda strain 19-DSS-EL-015.</title>
        <authorList>
            <person name="Fiorenzani C."/>
        </authorList>
    </citation>
    <scope>NUCLEOTIDE SEQUENCE [LARGE SCALE GENOMIC DNA]</scope>
    <source>
        <strain evidence="7 8">19-DSS-EL-015</strain>
    </source>
</reference>
<keyword evidence="4" id="KW-0677">Repeat</keyword>
<evidence type="ECO:0000256" key="5">
    <source>
        <dbReference type="ARBA" id="ARBA00023242"/>
    </source>
</evidence>
<evidence type="ECO:0000313" key="7">
    <source>
        <dbReference type="EMBL" id="KAL3426245.1"/>
    </source>
</evidence>
<protein>
    <submittedName>
        <fullName evidence="7">U3 small nucleolar RNA-associated protein 6</fullName>
    </submittedName>
</protein>
<dbReference type="Proteomes" id="UP001629113">
    <property type="component" value="Unassembled WGS sequence"/>
</dbReference>
<evidence type="ECO:0000256" key="3">
    <source>
        <dbReference type="ARBA" id="ARBA00022552"/>
    </source>
</evidence>
<evidence type="ECO:0000256" key="2">
    <source>
        <dbReference type="ARBA" id="ARBA00010734"/>
    </source>
</evidence>
<dbReference type="InterPro" id="IPR003107">
    <property type="entry name" value="HAT"/>
</dbReference>
<keyword evidence="8" id="KW-1185">Reference proteome</keyword>
<comment type="subcellular location">
    <subcellularLocation>
        <location evidence="1">Nucleus</location>
        <location evidence="1">Nucleolus</location>
    </subcellularLocation>
</comment>
<sequence length="400" mass="45528">MSAASDKARFYMEKAAPHFREFEEKKIFTKDEINTMVKKKSNFEHKVLGRGTQPIDFARYAAWEINLEQLRQKRCKRLRIKGSSAAPGQALIFNIFERGTRKHPGDLALWMTYLEYARQAKATNKFKTILTSAIRLQPTKSVLWLYAARWALENEADMTGARSYMTRGTRFCTRSKELWIEYAKMEMIYVAKIAMRRKILGLDVDESAKAAQAIEPTAEDQEFSASADVIAIPDFKTYALNTSVVDEVAVDADPQMDPMKTPALTGGIPLAIYDDARKQDFFCATAAEDFFNMFILFSQLSFLPRILQHVLDTMRELYPTDASTCNCYIRQPLVGIDAMSPSFPMALNTSLARLRESMDLTRDPAELAKKTRAWVEPILAVEDLDPGIRTVLEHALRKLN</sequence>
<name>A0ABR4PSM8_9HELO</name>
<dbReference type="InterPro" id="IPR013949">
    <property type="entry name" value="Utp6"/>
</dbReference>
<gene>
    <name evidence="7" type="ORF">PVAG01_03036</name>
</gene>
<dbReference type="PANTHER" id="PTHR23271">
    <property type="entry name" value="HEPATOCELLULAR CARCINOMA-ASSOCIATED ANTIGEN 66"/>
    <property type="match status" value="1"/>
</dbReference>
<comment type="caution">
    <text evidence="7">The sequence shown here is derived from an EMBL/GenBank/DDBJ whole genome shotgun (WGS) entry which is preliminary data.</text>
</comment>
<evidence type="ECO:0000313" key="8">
    <source>
        <dbReference type="Proteomes" id="UP001629113"/>
    </source>
</evidence>
<keyword evidence="3" id="KW-0698">rRNA processing</keyword>
<dbReference type="EMBL" id="JBFCZG010000002">
    <property type="protein sequence ID" value="KAL3426245.1"/>
    <property type="molecule type" value="Genomic_DNA"/>
</dbReference>
<keyword evidence="5" id="KW-0539">Nucleus</keyword>
<dbReference type="Pfam" id="PF08640">
    <property type="entry name" value="U3_assoc_6"/>
    <property type="match status" value="1"/>
</dbReference>
<feature type="domain" description="U3 small nucleolar RNA-associated protein 6 N-terminal" evidence="6">
    <location>
        <begin position="12"/>
        <end position="82"/>
    </location>
</feature>
<dbReference type="SMART" id="SM00386">
    <property type="entry name" value="HAT"/>
    <property type="match status" value="3"/>
</dbReference>
<evidence type="ECO:0000256" key="1">
    <source>
        <dbReference type="ARBA" id="ARBA00004604"/>
    </source>
</evidence>